<dbReference type="InterPro" id="IPR017946">
    <property type="entry name" value="PLC-like_Pdiesterase_TIM-brl"/>
</dbReference>
<dbReference type="EMBL" id="VNJI01000012">
    <property type="protein sequence ID" value="TVY09726.1"/>
    <property type="molecule type" value="Genomic_DNA"/>
</dbReference>
<dbReference type="PROSITE" id="PS51704">
    <property type="entry name" value="GP_PDE"/>
    <property type="match status" value="1"/>
</dbReference>
<protein>
    <submittedName>
        <fullName evidence="2">Glycerophosphodiester phosphodiesterase</fullName>
    </submittedName>
</protein>
<gene>
    <name evidence="2" type="ORF">FPZ49_11875</name>
</gene>
<dbReference type="InterPro" id="IPR030395">
    <property type="entry name" value="GP_PDE_dom"/>
</dbReference>
<dbReference type="RefSeq" id="WP_144846810.1">
    <property type="nucleotide sequence ID" value="NZ_VNJI01000012.1"/>
</dbReference>
<accession>A0A559KC64</accession>
<dbReference type="Gene3D" id="3.20.20.190">
    <property type="entry name" value="Phosphatidylinositol (PI) phosphodiesterase"/>
    <property type="match status" value="1"/>
</dbReference>
<dbReference type="GO" id="GO:0006629">
    <property type="term" value="P:lipid metabolic process"/>
    <property type="evidence" value="ECO:0007669"/>
    <property type="project" value="InterPro"/>
</dbReference>
<dbReference type="Proteomes" id="UP000317036">
    <property type="component" value="Unassembled WGS sequence"/>
</dbReference>
<dbReference type="PANTHER" id="PTHR46211">
    <property type="entry name" value="GLYCEROPHOSPHORYL DIESTER PHOSPHODIESTERASE"/>
    <property type="match status" value="1"/>
</dbReference>
<sequence length="248" mass="27658">MTIQSPLIIAHRGAAGEAPENTLAAFQLAVEQGCHAIELDVHLSKDGEVIVCHDATVNRTTDGIGTIHDMTVEQLKTLDAGRWFDEKYEGERLPLLSEVFDLVPRHIMINVEIKGSYNRQLEPALIRLMQEYNRVDTVVISSFDHKSLLFAKLIEPMAKIGLLYDVNAVRHAALADLLGTNVYSLHPNFKRIDKAEVQDAISQGLQVYPYTLNDEKRMKQAIEYGVSGIITDFPARLRALLASPQAVK</sequence>
<dbReference type="PANTHER" id="PTHR46211:SF1">
    <property type="entry name" value="GLYCEROPHOSPHODIESTER PHOSPHODIESTERASE, CYTOPLASMIC"/>
    <property type="match status" value="1"/>
</dbReference>
<proteinExistence type="predicted"/>
<dbReference type="PROSITE" id="PS50007">
    <property type="entry name" value="PIPLC_X_DOMAIN"/>
    <property type="match status" value="1"/>
</dbReference>
<dbReference type="GO" id="GO:0008081">
    <property type="term" value="F:phosphoric diester hydrolase activity"/>
    <property type="evidence" value="ECO:0007669"/>
    <property type="project" value="InterPro"/>
</dbReference>
<evidence type="ECO:0000313" key="3">
    <source>
        <dbReference type="Proteomes" id="UP000317036"/>
    </source>
</evidence>
<comment type="caution">
    <text evidence="2">The sequence shown here is derived from an EMBL/GenBank/DDBJ whole genome shotgun (WGS) entry which is preliminary data.</text>
</comment>
<dbReference type="OrthoDB" id="384721at2"/>
<dbReference type="Pfam" id="PF03009">
    <property type="entry name" value="GDPD"/>
    <property type="match status" value="1"/>
</dbReference>
<feature type="domain" description="GP-PDE" evidence="1">
    <location>
        <begin position="6"/>
        <end position="241"/>
    </location>
</feature>
<dbReference type="SUPFAM" id="SSF51695">
    <property type="entry name" value="PLC-like phosphodiesterases"/>
    <property type="match status" value="1"/>
</dbReference>
<keyword evidence="3" id="KW-1185">Reference proteome</keyword>
<reference evidence="2 3" key="1">
    <citation type="submission" date="2019-07" db="EMBL/GenBank/DDBJ databases">
        <authorList>
            <person name="Kim J."/>
        </authorList>
    </citation>
    <scope>NUCLEOTIDE SEQUENCE [LARGE SCALE GENOMIC DNA]</scope>
    <source>
        <strain evidence="2 3">JC52</strain>
    </source>
</reference>
<evidence type="ECO:0000313" key="2">
    <source>
        <dbReference type="EMBL" id="TVY09726.1"/>
    </source>
</evidence>
<name>A0A559KC64_9BACL</name>
<dbReference type="AlphaFoldDB" id="A0A559KC64"/>
<dbReference type="CDD" id="cd08563">
    <property type="entry name" value="GDPD_TtGDE_like"/>
    <property type="match status" value="1"/>
</dbReference>
<evidence type="ECO:0000259" key="1">
    <source>
        <dbReference type="PROSITE" id="PS51704"/>
    </source>
</evidence>
<organism evidence="2 3">
    <name type="scientific">Paenibacillus cremeus</name>
    <dbReference type="NCBI Taxonomy" id="2163881"/>
    <lineage>
        <taxon>Bacteria</taxon>
        <taxon>Bacillati</taxon>
        <taxon>Bacillota</taxon>
        <taxon>Bacilli</taxon>
        <taxon>Bacillales</taxon>
        <taxon>Paenibacillaceae</taxon>
        <taxon>Paenibacillus</taxon>
    </lineage>
</organism>